<evidence type="ECO:0000313" key="2">
    <source>
        <dbReference type="EMBL" id="GFH25178.1"/>
    </source>
</evidence>
<dbReference type="EMBL" id="BLLF01002742">
    <property type="protein sequence ID" value="GFH25178.1"/>
    <property type="molecule type" value="Genomic_DNA"/>
</dbReference>
<gene>
    <name evidence="2" type="ORF">HaLaN_23103</name>
</gene>
<accession>A0A6A0A1Q3</accession>
<evidence type="ECO:0000256" key="1">
    <source>
        <dbReference type="SAM" id="MobiDB-lite"/>
    </source>
</evidence>
<dbReference type="AlphaFoldDB" id="A0A6A0A1Q3"/>
<proteinExistence type="predicted"/>
<protein>
    <submittedName>
        <fullName evidence="2">Uncharacterized protein</fullName>
    </submittedName>
</protein>
<reference evidence="2 3" key="1">
    <citation type="submission" date="2020-02" db="EMBL/GenBank/DDBJ databases">
        <title>Draft genome sequence of Haematococcus lacustris strain NIES-144.</title>
        <authorList>
            <person name="Morimoto D."/>
            <person name="Nakagawa S."/>
            <person name="Yoshida T."/>
            <person name="Sawayama S."/>
        </authorList>
    </citation>
    <scope>NUCLEOTIDE SEQUENCE [LARGE SCALE GENOMIC DNA]</scope>
    <source>
        <strain evidence="2 3">NIES-144</strain>
    </source>
</reference>
<keyword evidence="3" id="KW-1185">Reference proteome</keyword>
<evidence type="ECO:0000313" key="3">
    <source>
        <dbReference type="Proteomes" id="UP000485058"/>
    </source>
</evidence>
<comment type="caution">
    <text evidence="2">The sequence shown here is derived from an EMBL/GenBank/DDBJ whole genome shotgun (WGS) entry which is preliminary data.</text>
</comment>
<sequence>MAPAAAARLGGAGQARGRQGAEQRSASKRGCVCAGAGHASACPGPGGCACGACMVEPLAGAEPRAGAAGAATGGRGALAGQWPRHGDKGCRHAPGLQLMLTLGRDRTERPGVHQAVSEPTVTVADVTAFWQTPMSKIVCGGVSGRGCCQLNKRGLTPLRTGHPVHSVLCLTSPCISQTKRTSPPQHKPLPIQSLHNSRSSRN</sequence>
<dbReference type="Proteomes" id="UP000485058">
    <property type="component" value="Unassembled WGS sequence"/>
</dbReference>
<feature type="region of interest" description="Disordered" evidence="1">
    <location>
        <begin position="179"/>
        <end position="202"/>
    </location>
</feature>
<feature type="compositionally biased region" description="Polar residues" evidence="1">
    <location>
        <begin position="193"/>
        <end position="202"/>
    </location>
</feature>
<name>A0A6A0A1Q3_HAELA</name>
<feature type="region of interest" description="Disordered" evidence="1">
    <location>
        <begin position="1"/>
        <end position="21"/>
    </location>
</feature>
<organism evidence="2 3">
    <name type="scientific">Haematococcus lacustris</name>
    <name type="common">Green alga</name>
    <name type="synonym">Haematococcus pluvialis</name>
    <dbReference type="NCBI Taxonomy" id="44745"/>
    <lineage>
        <taxon>Eukaryota</taxon>
        <taxon>Viridiplantae</taxon>
        <taxon>Chlorophyta</taxon>
        <taxon>core chlorophytes</taxon>
        <taxon>Chlorophyceae</taxon>
        <taxon>CS clade</taxon>
        <taxon>Chlamydomonadales</taxon>
        <taxon>Haematococcaceae</taxon>
        <taxon>Haematococcus</taxon>
    </lineage>
</organism>